<dbReference type="CDD" id="cd01650">
    <property type="entry name" value="RT_nLTR_like"/>
    <property type="match status" value="1"/>
</dbReference>
<feature type="domain" description="Reverse transcriptase" evidence="1">
    <location>
        <begin position="275"/>
        <end position="526"/>
    </location>
</feature>
<gene>
    <name evidence="2" type="primary">VvCHDp000001_446</name>
    <name evidence="2" type="ORF">CK203_029667</name>
</gene>
<proteinExistence type="predicted"/>
<name>A0A438II72_VITVI</name>
<dbReference type="PROSITE" id="PS50878">
    <property type="entry name" value="RT_POL"/>
    <property type="match status" value="1"/>
</dbReference>
<dbReference type="InterPro" id="IPR043502">
    <property type="entry name" value="DNA/RNA_pol_sf"/>
</dbReference>
<dbReference type="InterPro" id="IPR000477">
    <property type="entry name" value="RT_dom"/>
</dbReference>
<evidence type="ECO:0000259" key="1">
    <source>
        <dbReference type="PROSITE" id="PS50878"/>
    </source>
</evidence>
<evidence type="ECO:0000313" key="3">
    <source>
        <dbReference type="Proteomes" id="UP000288805"/>
    </source>
</evidence>
<sequence length="791" mass="90747">MSEGIVRSLGSGRFLDWKAMNAEGVLGGILICWDKVYGPFSKVERDELWEEFEVIRGLWEDPWCLGGDFNITLFQRERSSQRRINLAMRRFAEIVDDLGLVDLPLQGGEFTWNGGHNNQAWARLDKFLVSLAVRGSVSFKLAAKMKEIKQKLKVWNREVFGRLDCNKSSALQQVDLWDRMESERSLTVEETKLKKEAKEITKKSRSMGNGFQRSRRLGKELLMLFISCYQKIRGGRRTLGGFSSIKSVIRMALLWLFWQNRWDFVKEEILEMFKEFHEYSSFLKSLNNTFLVLIPKKSGAEDLGDFRPISLLGGLYKLLAKVLANRLKKVVGNVVSTSQNAFVRGRQILDTSLIANEVIDSWQKRKEKGLICKLDIEKAYDNINWKFLLKVLQKMGFGSKWLGWTWSCLFSAKFSVLVNGVPAGFFLSTKGLRQGDLLSPYLFVMGMEVLDVLIRRAVEGGFLSGSASGLRINLAKSEIIPVGEVEEIEELAVELGCRVGSLPSQYLGLPLGAPNRAPYMWDGVEERVRRRLALWKQQYISKGGRITLIKSTLASMSIYQMSIFRMPKIVARRLEKVQRGFLWGGGNLERKIHLVNWEVVCTDKEKGGLGLRKLAMSNKALLDKWIWRYVCDKDNLWKQVIKVKYGQEGLGWRPKKANGAVGVGVWKEIWKESNWCWDNMIFQAGKGTKIRFWTNVWCTDIVLSHCFPHLFVMAVQRSSTIEEMWDQNSGQGGSNLNFLRDFNDWELDMVGDLLHMLRGHRLSLEEDSVFLEARKKWSVQGQGSLWLVDQS</sequence>
<dbReference type="Pfam" id="PF00078">
    <property type="entry name" value="RVT_1"/>
    <property type="match status" value="1"/>
</dbReference>
<dbReference type="PANTHER" id="PTHR33116">
    <property type="entry name" value="REVERSE TRANSCRIPTASE ZINC-BINDING DOMAIN-CONTAINING PROTEIN-RELATED-RELATED"/>
    <property type="match status" value="1"/>
</dbReference>
<organism evidence="2 3">
    <name type="scientific">Vitis vinifera</name>
    <name type="common">Grape</name>
    <dbReference type="NCBI Taxonomy" id="29760"/>
    <lineage>
        <taxon>Eukaryota</taxon>
        <taxon>Viridiplantae</taxon>
        <taxon>Streptophyta</taxon>
        <taxon>Embryophyta</taxon>
        <taxon>Tracheophyta</taxon>
        <taxon>Spermatophyta</taxon>
        <taxon>Magnoliopsida</taxon>
        <taxon>eudicotyledons</taxon>
        <taxon>Gunneridae</taxon>
        <taxon>Pentapetalae</taxon>
        <taxon>rosids</taxon>
        <taxon>Vitales</taxon>
        <taxon>Vitaceae</taxon>
        <taxon>Viteae</taxon>
        <taxon>Vitis</taxon>
    </lineage>
</organism>
<reference evidence="2 3" key="1">
    <citation type="journal article" date="2018" name="PLoS Genet.">
        <title>Population sequencing reveals clonal diversity and ancestral inbreeding in the grapevine cultivar Chardonnay.</title>
        <authorList>
            <person name="Roach M.J."/>
            <person name="Johnson D.L."/>
            <person name="Bohlmann J."/>
            <person name="van Vuuren H.J."/>
            <person name="Jones S.J."/>
            <person name="Pretorius I.S."/>
            <person name="Schmidt S.A."/>
            <person name="Borneman A.R."/>
        </authorList>
    </citation>
    <scope>NUCLEOTIDE SEQUENCE [LARGE SCALE GENOMIC DNA]</scope>
    <source>
        <strain evidence="3">cv. Chardonnay</strain>
        <tissue evidence="2">Leaf</tissue>
    </source>
</reference>
<dbReference type="PANTHER" id="PTHR33116:SF78">
    <property type="entry name" value="OS12G0587133 PROTEIN"/>
    <property type="match status" value="1"/>
</dbReference>
<dbReference type="SUPFAM" id="SSF56219">
    <property type="entry name" value="DNase I-like"/>
    <property type="match status" value="1"/>
</dbReference>
<dbReference type="AlphaFoldDB" id="A0A438II72"/>
<dbReference type="Proteomes" id="UP000288805">
    <property type="component" value="Unassembled WGS sequence"/>
</dbReference>
<accession>A0A438II72</accession>
<dbReference type="Gene3D" id="3.60.10.10">
    <property type="entry name" value="Endonuclease/exonuclease/phosphatase"/>
    <property type="match status" value="1"/>
</dbReference>
<dbReference type="InterPro" id="IPR036691">
    <property type="entry name" value="Endo/exonu/phosph_ase_sf"/>
</dbReference>
<evidence type="ECO:0000313" key="2">
    <source>
        <dbReference type="EMBL" id="RVW96406.1"/>
    </source>
</evidence>
<comment type="caution">
    <text evidence="2">The sequence shown here is derived from an EMBL/GenBank/DDBJ whole genome shotgun (WGS) entry which is preliminary data.</text>
</comment>
<dbReference type="SUPFAM" id="SSF56672">
    <property type="entry name" value="DNA/RNA polymerases"/>
    <property type="match status" value="1"/>
</dbReference>
<dbReference type="EMBL" id="QGNW01000107">
    <property type="protein sequence ID" value="RVW96406.1"/>
    <property type="molecule type" value="Genomic_DNA"/>
</dbReference>
<protein>
    <submittedName>
        <fullName evidence="2">Putative ribonuclease H protein</fullName>
    </submittedName>
</protein>